<accession>A0A9E7CV37</accession>
<reference evidence="1" key="1">
    <citation type="submission" date="2021-09" db="EMBL/GenBank/DDBJ databases">
        <title>Network and meta-omics reveal the key degrader and cooperation patterns in an efficient 1,4-dioxane-degrading microbial community.</title>
        <authorList>
            <person name="Dai C."/>
        </authorList>
    </citation>
    <scope>NUCLEOTIDE SEQUENCE</scope>
    <source>
        <strain evidence="1">ZM13</strain>
    </source>
</reference>
<dbReference type="Proteomes" id="UP000831684">
    <property type="component" value="Chromosome"/>
</dbReference>
<evidence type="ECO:0000313" key="1">
    <source>
        <dbReference type="EMBL" id="UOK70613.1"/>
    </source>
</evidence>
<sequence>MNDPLAWFETGLAMTRLGMDMQVVITERLTRLARGDAAAGVEAIRMVTEKTLALGEVNARLWKAAAAGRLGTVGPEIVALYGAKVRANRKRLKR</sequence>
<dbReference type="RefSeq" id="WP_244377031.1">
    <property type="nucleotide sequence ID" value="NZ_CP083239.1"/>
</dbReference>
<protein>
    <recommendedName>
        <fullName evidence="3">Antifreeze protein</fullName>
    </recommendedName>
</protein>
<dbReference type="EMBL" id="CP083239">
    <property type="protein sequence ID" value="UOK70613.1"/>
    <property type="molecule type" value="Genomic_DNA"/>
</dbReference>
<name>A0A9E7CV37_9HYPH</name>
<dbReference type="KEGG" id="apol:K9D25_18105"/>
<evidence type="ECO:0000313" key="2">
    <source>
        <dbReference type="Proteomes" id="UP000831684"/>
    </source>
</evidence>
<gene>
    <name evidence="1" type="ORF">K9D25_18105</name>
</gene>
<evidence type="ECO:0008006" key="3">
    <source>
        <dbReference type="Google" id="ProtNLM"/>
    </source>
</evidence>
<proteinExistence type="predicted"/>
<dbReference type="AlphaFoldDB" id="A0A9E7CV37"/>
<organism evidence="1 2">
    <name type="scientific">Ancylobacter polymorphus</name>
    <dbReference type="NCBI Taxonomy" id="223390"/>
    <lineage>
        <taxon>Bacteria</taxon>
        <taxon>Pseudomonadati</taxon>
        <taxon>Pseudomonadota</taxon>
        <taxon>Alphaproteobacteria</taxon>
        <taxon>Hyphomicrobiales</taxon>
        <taxon>Xanthobacteraceae</taxon>
        <taxon>Ancylobacter</taxon>
    </lineage>
</organism>